<dbReference type="AlphaFoldDB" id="A0A8H6KJF9"/>
<reference evidence="5" key="1">
    <citation type="journal article" date="2020" name="Phytopathology">
        <title>Genome Sequence Resources of Colletotrichum truncatum, C. plurivorum, C. musicola, and C. sojae: Four Species Pathogenic to Soybean (Glycine max).</title>
        <authorList>
            <person name="Rogerio F."/>
            <person name="Boufleur T.R."/>
            <person name="Ciampi-Guillardi M."/>
            <person name="Sukno S.A."/>
            <person name="Thon M.R."/>
            <person name="Massola Junior N.S."/>
            <person name="Baroncelli R."/>
        </authorList>
    </citation>
    <scope>NUCLEOTIDE SEQUENCE</scope>
    <source>
        <strain evidence="5">LFN0074</strain>
    </source>
</reference>
<proteinExistence type="predicted"/>
<comment type="subcellular location">
    <subcellularLocation>
        <location evidence="1">Nucleus</location>
    </subcellularLocation>
</comment>
<evidence type="ECO:0000313" key="5">
    <source>
        <dbReference type="EMBL" id="KAF6832612.1"/>
    </source>
</evidence>
<organism evidence="5 6">
    <name type="scientific">Colletotrichum musicola</name>
    <dbReference type="NCBI Taxonomy" id="2175873"/>
    <lineage>
        <taxon>Eukaryota</taxon>
        <taxon>Fungi</taxon>
        <taxon>Dikarya</taxon>
        <taxon>Ascomycota</taxon>
        <taxon>Pezizomycotina</taxon>
        <taxon>Sordariomycetes</taxon>
        <taxon>Hypocreomycetidae</taxon>
        <taxon>Glomerellales</taxon>
        <taxon>Glomerellaceae</taxon>
        <taxon>Colletotrichum</taxon>
        <taxon>Colletotrichum orchidearum species complex</taxon>
    </lineage>
</organism>
<dbReference type="InterPro" id="IPR007219">
    <property type="entry name" value="XnlR_reg_dom"/>
</dbReference>
<protein>
    <submittedName>
        <fullName evidence="5">C6 transcription factor</fullName>
    </submittedName>
</protein>
<name>A0A8H6KJF9_9PEZI</name>
<dbReference type="CDD" id="cd12148">
    <property type="entry name" value="fungal_TF_MHR"/>
    <property type="match status" value="1"/>
</dbReference>
<dbReference type="PANTHER" id="PTHR31001">
    <property type="entry name" value="UNCHARACTERIZED TRANSCRIPTIONAL REGULATORY PROTEIN"/>
    <property type="match status" value="1"/>
</dbReference>
<evidence type="ECO:0000256" key="2">
    <source>
        <dbReference type="ARBA" id="ARBA00023242"/>
    </source>
</evidence>
<dbReference type="GO" id="GO:0005634">
    <property type="term" value="C:nucleus"/>
    <property type="evidence" value="ECO:0007669"/>
    <property type="project" value="UniProtKB-SubCell"/>
</dbReference>
<dbReference type="Proteomes" id="UP000639643">
    <property type="component" value="Unassembled WGS sequence"/>
</dbReference>
<dbReference type="GO" id="GO:0006351">
    <property type="term" value="P:DNA-templated transcription"/>
    <property type="evidence" value="ECO:0007669"/>
    <property type="project" value="InterPro"/>
</dbReference>
<accession>A0A8H6KJF9</accession>
<comment type="caution">
    <text evidence="5">The sequence shown here is derived from an EMBL/GenBank/DDBJ whole genome shotgun (WGS) entry which is preliminary data.</text>
</comment>
<dbReference type="GO" id="GO:0008270">
    <property type="term" value="F:zinc ion binding"/>
    <property type="evidence" value="ECO:0007669"/>
    <property type="project" value="InterPro"/>
</dbReference>
<dbReference type="OrthoDB" id="410267at2759"/>
<feature type="region of interest" description="Disordered" evidence="3">
    <location>
        <begin position="1"/>
        <end position="51"/>
    </location>
</feature>
<evidence type="ECO:0000256" key="1">
    <source>
        <dbReference type="ARBA" id="ARBA00004123"/>
    </source>
</evidence>
<feature type="domain" description="Xylanolytic transcriptional activator regulatory" evidence="4">
    <location>
        <begin position="282"/>
        <end position="355"/>
    </location>
</feature>
<dbReference type="Pfam" id="PF04082">
    <property type="entry name" value="Fungal_trans"/>
    <property type="match status" value="1"/>
</dbReference>
<evidence type="ECO:0000256" key="3">
    <source>
        <dbReference type="SAM" id="MobiDB-lite"/>
    </source>
</evidence>
<dbReference type="SMART" id="SM00906">
    <property type="entry name" value="Fungal_trans"/>
    <property type="match status" value="1"/>
</dbReference>
<feature type="compositionally biased region" description="Polar residues" evidence="3">
    <location>
        <begin position="39"/>
        <end position="51"/>
    </location>
</feature>
<evidence type="ECO:0000259" key="4">
    <source>
        <dbReference type="SMART" id="SM00906"/>
    </source>
</evidence>
<dbReference type="GO" id="GO:0003677">
    <property type="term" value="F:DNA binding"/>
    <property type="evidence" value="ECO:0007669"/>
    <property type="project" value="InterPro"/>
</dbReference>
<evidence type="ECO:0000313" key="6">
    <source>
        <dbReference type="Proteomes" id="UP000639643"/>
    </source>
</evidence>
<dbReference type="InterPro" id="IPR050613">
    <property type="entry name" value="Sec_Metabolite_Reg"/>
</dbReference>
<keyword evidence="6" id="KW-1185">Reference proteome</keyword>
<gene>
    <name evidence="5" type="ORF">CMUS01_06865</name>
</gene>
<feature type="compositionally biased region" description="Low complexity" evidence="3">
    <location>
        <begin position="28"/>
        <end position="38"/>
    </location>
</feature>
<keyword evidence="2" id="KW-0539">Nucleus</keyword>
<sequence>MQPGPETDSSLPRNTQRRETSTELTSTAAPDPVADAVPSNTQFTSPLTAVGTTPDLGLYQSSFKTQEQAGHSQETPFGLDPSLRAIAESRLKPIQLVTTIPPIQPRPYQGNTSTPPEGKTKLSVASLALQNPFSSKNPTLFDETQLFWKRYLLSLLPTQTQADLLVTYFFENINWIYHAVHAPSFRARYSELWATDVEDVDLIWLALLYVMFSLSSLYISAPMAEAAGFEVADLAVLSHRWYCASRQALKSGGYESKPVLVQLQVFIVTQIYWYGTKDIETLNSHLGQAIRNAQAMGLDKESPESITDCLEREIRHRVWWDLAGADTFQSLCLGRPPLLQSHMSNVPFPSNCNDVDITSTAAQVRPLSEPTEMSMHHFRGRIFKVLNKLWIDNGANLGSHAFVSAIDEELAAVTDEFPWYFRNPAENMASTQGSSSNGGAAALPPNFGFVLWGHHLLDSCIAVQRVRMYRPFLRPRAGEMFRRCVAAGSSTLTLYRAIRSRDEARFQRSDKLRIQAYHVISAAIVLATFLLVEQPADAASIRADIEMVAADLQPPAPGTTDDKRSIATIVDGLRVLRRILSLLDERAYNLPQGGDHPVRLAREISSVFGGEASARKYLERCAIKYLGCDDGMWSQSDQTMCDAGAFDASSWEALLDPSAWGEWGDEFWSELGLAVGPGTGGM</sequence>
<dbReference type="EMBL" id="WIGM01000233">
    <property type="protein sequence ID" value="KAF6832612.1"/>
    <property type="molecule type" value="Genomic_DNA"/>
</dbReference>